<name>A0ABU6TCQ5_9FABA</name>
<keyword evidence="3" id="KW-1185">Reference proteome</keyword>
<dbReference type="EMBL" id="JASCZI010090731">
    <property type="protein sequence ID" value="MED6145753.1"/>
    <property type="molecule type" value="Genomic_DNA"/>
</dbReference>
<feature type="non-terminal residue" evidence="2">
    <location>
        <position position="155"/>
    </location>
</feature>
<evidence type="ECO:0000313" key="2">
    <source>
        <dbReference type="EMBL" id="MED6145753.1"/>
    </source>
</evidence>
<organism evidence="2 3">
    <name type="scientific">Stylosanthes scabra</name>
    <dbReference type="NCBI Taxonomy" id="79078"/>
    <lineage>
        <taxon>Eukaryota</taxon>
        <taxon>Viridiplantae</taxon>
        <taxon>Streptophyta</taxon>
        <taxon>Embryophyta</taxon>
        <taxon>Tracheophyta</taxon>
        <taxon>Spermatophyta</taxon>
        <taxon>Magnoliopsida</taxon>
        <taxon>eudicotyledons</taxon>
        <taxon>Gunneridae</taxon>
        <taxon>Pentapetalae</taxon>
        <taxon>rosids</taxon>
        <taxon>fabids</taxon>
        <taxon>Fabales</taxon>
        <taxon>Fabaceae</taxon>
        <taxon>Papilionoideae</taxon>
        <taxon>50 kb inversion clade</taxon>
        <taxon>dalbergioids sensu lato</taxon>
        <taxon>Dalbergieae</taxon>
        <taxon>Pterocarpus clade</taxon>
        <taxon>Stylosanthes</taxon>
    </lineage>
</organism>
<feature type="region of interest" description="Disordered" evidence="1">
    <location>
        <begin position="128"/>
        <end position="155"/>
    </location>
</feature>
<sequence length="155" mass="17468">MNSLLRNPLESLLCDFFINVKGIVCQLEEDMKVLDAELQSFRSSLGREQKRAEVAEKSVETLTSSLGESHIALNTANASLDYWCVEWKKLGAEAMEMCQETLETVLDQRGILGHHLDTRWDPKGRRIYNPKEVSGEDSLMVDEPSQPGLDQQVDA</sequence>
<accession>A0ABU6TCQ5</accession>
<comment type="caution">
    <text evidence="2">The sequence shown here is derived from an EMBL/GenBank/DDBJ whole genome shotgun (WGS) entry which is preliminary data.</text>
</comment>
<evidence type="ECO:0000313" key="3">
    <source>
        <dbReference type="Proteomes" id="UP001341840"/>
    </source>
</evidence>
<proteinExistence type="predicted"/>
<dbReference type="Proteomes" id="UP001341840">
    <property type="component" value="Unassembled WGS sequence"/>
</dbReference>
<reference evidence="2 3" key="1">
    <citation type="journal article" date="2023" name="Plants (Basel)">
        <title>Bridging the Gap: Combining Genomics and Transcriptomics Approaches to Understand Stylosanthes scabra, an Orphan Legume from the Brazilian Caatinga.</title>
        <authorList>
            <person name="Ferreira-Neto J.R.C."/>
            <person name="da Silva M.D."/>
            <person name="Binneck E."/>
            <person name="de Melo N.F."/>
            <person name="da Silva R.H."/>
            <person name="de Melo A.L.T.M."/>
            <person name="Pandolfi V."/>
            <person name="Bustamante F.O."/>
            <person name="Brasileiro-Vidal A.C."/>
            <person name="Benko-Iseppon A.M."/>
        </authorList>
    </citation>
    <scope>NUCLEOTIDE SEQUENCE [LARGE SCALE GENOMIC DNA]</scope>
    <source>
        <tissue evidence="2">Leaves</tissue>
    </source>
</reference>
<gene>
    <name evidence="2" type="ORF">PIB30_028113</name>
</gene>
<evidence type="ECO:0000256" key="1">
    <source>
        <dbReference type="SAM" id="MobiDB-lite"/>
    </source>
</evidence>
<protein>
    <submittedName>
        <fullName evidence="2">Uncharacterized protein</fullName>
    </submittedName>
</protein>